<dbReference type="PRINTS" id="PR00080">
    <property type="entry name" value="SDRFAMILY"/>
</dbReference>
<dbReference type="PROSITE" id="PS00061">
    <property type="entry name" value="ADH_SHORT"/>
    <property type="match status" value="1"/>
</dbReference>
<protein>
    <submittedName>
        <fullName evidence="5">Acetoacetyl-CoA reductase</fullName>
        <ecNumber evidence="5">1.1.1.36</ecNumber>
    </submittedName>
</protein>
<organism evidence="5 6">
    <name type="scientific">Brevundimonas faecalis</name>
    <dbReference type="NCBI Taxonomy" id="947378"/>
    <lineage>
        <taxon>Bacteria</taxon>
        <taxon>Pseudomonadati</taxon>
        <taxon>Pseudomonadota</taxon>
        <taxon>Alphaproteobacteria</taxon>
        <taxon>Caulobacterales</taxon>
        <taxon>Caulobacteraceae</taxon>
        <taxon>Brevundimonas</taxon>
    </lineage>
</organism>
<evidence type="ECO:0000256" key="1">
    <source>
        <dbReference type="ARBA" id="ARBA00006484"/>
    </source>
</evidence>
<evidence type="ECO:0000256" key="2">
    <source>
        <dbReference type="ARBA" id="ARBA00023002"/>
    </source>
</evidence>
<keyword evidence="6" id="KW-1185">Reference proteome</keyword>
<dbReference type="SMART" id="SM00822">
    <property type="entry name" value="PKS_KR"/>
    <property type="match status" value="1"/>
</dbReference>
<accession>A0ABV2R7J9</accession>
<dbReference type="InterPro" id="IPR036291">
    <property type="entry name" value="NAD(P)-bd_dom_sf"/>
</dbReference>
<dbReference type="InterPro" id="IPR002347">
    <property type="entry name" value="SDR_fam"/>
</dbReference>
<dbReference type="PANTHER" id="PTHR42879">
    <property type="entry name" value="3-OXOACYL-(ACYL-CARRIER-PROTEIN) REDUCTASE"/>
    <property type="match status" value="1"/>
</dbReference>
<comment type="similarity">
    <text evidence="1 3">Belongs to the short-chain dehydrogenases/reductases (SDR) family.</text>
</comment>
<evidence type="ECO:0000313" key="6">
    <source>
        <dbReference type="Proteomes" id="UP001549313"/>
    </source>
</evidence>
<reference evidence="5 6" key="1">
    <citation type="submission" date="2024-06" db="EMBL/GenBank/DDBJ databases">
        <title>Sorghum-associated microbial communities from plants grown in Nebraska, USA.</title>
        <authorList>
            <person name="Schachtman D."/>
        </authorList>
    </citation>
    <scope>NUCLEOTIDE SEQUENCE [LARGE SCALE GENOMIC DNA]</scope>
    <source>
        <strain evidence="5 6">2814</strain>
    </source>
</reference>
<dbReference type="Gene3D" id="3.40.50.720">
    <property type="entry name" value="NAD(P)-binding Rossmann-like Domain"/>
    <property type="match status" value="1"/>
</dbReference>
<dbReference type="SUPFAM" id="SSF51735">
    <property type="entry name" value="NAD(P)-binding Rossmann-fold domains"/>
    <property type="match status" value="1"/>
</dbReference>
<dbReference type="InterPro" id="IPR050259">
    <property type="entry name" value="SDR"/>
</dbReference>
<evidence type="ECO:0000259" key="4">
    <source>
        <dbReference type="SMART" id="SM00822"/>
    </source>
</evidence>
<dbReference type="InterPro" id="IPR057326">
    <property type="entry name" value="KR_dom"/>
</dbReference>
<proteinExistence type="inferred from homology"/>
<gene>
    <name evidence="5" type="ORF">ABIE19_000187</name>
</gene>
<dbReference type="PRINTS" id="PR00081">
    <property type="entry name" value="GDHRDH"/>
</dbReference>
<dbReference type="NCBIfam" id="TIGR01829">
    <property type="entry name" value="AcAcCoA_reduct"/>
    <property type="match status" value="1"/>
</dbReference>
<dbReference type="GO" id="GO:0018454">
    <property type="term" value="F:acetoacetyl-CoA reductase activity"/>
    <property type="evidence" value="ECO:0007669"/>
    <property type="project" value="UniProtKB-EC"/>
</dbReference>
<dbReference type="InterPro" id="IPR020904">
    <property type="entry name" value="Sc_DH/Rdtase_CS"/>
</dbReference>
<dbReference type="InterPro" id="IPR011283">
    <property type="entry name" value="Acetoacetyl-CoA_reductase"/>
</dbReference>
<dbReference type="EC" id="1.1.1.36" evidence="5"/>
<keyword evidence="2 5" id="KW-0560">Oxidoreductase</keyword>
<evidence type="ECO:0000313" key="5">
    <source>
        <dbReference type="EMBL" id="MET4682278.1"/>
    </source>
</evidence>
<dbReference type="NCBIfam" id="NF009466">
    <property type="entry name" value="PRK12826.1-2"/>
    <property type="match status" value="1"/>
</dbReference>
<name>A0ABV2R7J9_9CAUL</name>
<dbReference type="Pfam" id="PF00106">
    <property type="entry name" value="adh_short"/>
    <property type="match status" value="1"/>
</dbReference>
<dbReference type="PANTHER" id="PTHR42879:SF2">
    <property type="entry name" value="3-OXOACYL-[ACYL-CARRIER-PROTEIN] REDUCTASE FABG"/>
    <property type="match status" value="1"/>
</dbReference>
<dbReference type="NCBIfam" id="NF009464">
    <property type="entry name" value="PRK12824.1"/>
    <property type="match status" value="1"/>
</dbReference>
<dbReference type="RefSeq" id="WP_354087235.1">
    <property type="nucleotide sequence ID" value="NZ_JBEPTF010000001.1"/>
</dbReference>
<dbReference type="EMBL" id="JBEPTF010000001">
    <property type="protein sequence ID" value="MET4682278.1"/>
    <property type="molecule type" value="Genomic_DNA"/>
</dbReference>
<feature type="domain" description="Ketoreductase" evidence="4">
    <location>
        <begin position="2"/>
        <end position="182"/>
    </location>
</feature>
<dbReference type="Proteomes" id="UP001549313">
    <property type="component" value="Unassembled WGS sequence"/>
</dbReference>
<comment type="caution">
    <text evidence="5">The sequence shown here is derived from an EMBL/GenBank/DDBJ whole genome shotgun (WGS) entry which is preliminary data.</text>
</comment>
<evidence type="ECO:0000256" key="3">
    <source>
        <dbReference type="RuleBase" id="RU000363"/>
    </source>
</evidence>
<sequence length="239" mass="25496">MRTAIVTGGTGGIGMAICRRLLAEGFQVTALFSRDEEAAKHCRDELGIMTLKCDVSRLDECAAAVQEVNSSSGPVDTLINNAGICRDAPFHKLSENDWERVIGTNLDGLFNMTRQVWDGMREQGFGRVINISSINGLKGQFGQANYAAAKAGVIGFTKSLALEGARKGITANIVAPGYIDTSMLGALKPETMMMITDQIPVGRLGQPEDVARCVSFLASRDAGFITGETLNVNGGQYLS</sequence>